<dbReference type="EMBL" id="CP009933">
    <property type="protein sequence ID" value="AKA69621.1"/>
    <property type="molecule type" value="Genomic_DNA"/>
</dbReference>
<sequence length="40" mass="4698">MNFKIIVIEDEFSTNDILNFQLKGDGYNEKLCMSSQKVER</sequence>
<protein>
    <submittedName>
        <fullName evidence="1">Uncharacterized protein</fullName>
    </submittedName>
</protein>
<name>A0A0E3GR33_CLOSL</name>
<dbReference type="KEGG" id="csq:CSCA_2496"/>
<proteinExistence type="predicted"/>
<dbReference type="HOGENOM" id="CLU_3287598_0_0_9"/>
<keyword evidence="2" id="KW-1185">Reference proteome</keyword>
<evidence type="ECO:0000313" key="2">
    <source>
        <dbReference type="Proteomes" id="UP000033115"/>
    </source>
</evidence>
<gene>
    <name evidence="1" type="ORF">CSCA_2496</name>
</gene>
<organism evidence="1 2">
    <name type="scientific">Clostridium scatologenes</name>
    <dbReference type="NCBI Taxonomy" id="1548"/>
    <lineage>
        <taxon>Bacteria</taxon>
        <taxon>Bacillati</taxon>
        <taxon>Bacillota</taxon>
        <taxon>Clostridia</taxon>
        <taxon>Eubacteriales</taxon>
        <taxon>Clostridiaceae</taxon>
        <taxon>Clostridium</taxon>
    </lineage>
</organism>
<dbReference type="Proteomes" id="UP000033115">
    <property type="component" value="Chromosome"/>
</dbReference>
<dbReference type="AlphaFoldDB" id="A0A0E3GR33"/>
<dbReference type="RefSeq" id="WP_278280522.1">
    <property type="nucleotide sequence ID" value="NZ_CP009933.1"/>
</dbReference>
<reference evidence="1 2" key="1">
    <citation type="journal article" date="2015" name="J. Biotechnol.">
        <title>Complete genome sequence of a malodorant-producing acetogen, Clostridium scatologenes ATCC 25775(T).</title>
        <authorList>
            <person name="Zhu Z."/>
            <person name="Guo T."/>
            <person name="Zheng H."/>
            <person name="Song T."/>
            <person name="Ouyang P."/>
            <person name="Xie J."/>
        </authorList>
    </citation>
    <scope>NUCLEOTIDE SEQUENCE [LARGE SCALE GENOMIC DNA]</scope>
    <source>
        <strain evidence="1 2">ATCC 25775</strain>
    </source>
</reference>
<accession>A0A0E3GR33</accession>
<dbReference type="STRING" id="1548.CSCA_2496"/>
<evidence type="ECO:0000313" key="1">
    <source>
        <dbReference type="EMBL" id="AKA69621.1"/>
    </source>
</evidence>